<dbReference type="EMBL" id="CP001814">
    <property type="protein sequence ID" value="ACZ84502.1"/>
    <property type="molecule type" value="Genomic_DNA"/>
</dbReference>
<dbReference type="KEGG" id="sro:Sros_1509"/>
<proteinExistence type="predicted"/>
<accession>D2AQF8</accession>
<evidence type="ECO:0000313" key="1">
    <source>
        <dbReference type="EMBL" id="ACZ84502.1"/>
    </source>
</evidence>
<dbReference type="STRING" id="479432.Sros_1509"/>
<dbReference type="RefSeq" id="WP_012888247.1">
    <property type="nucleotide sequence ID" value="NC_013595.1"/>
</dbReference>
<name>D2AQF8_STRRD</name>
<evidence type="ECO:0000313" key="2">
    <source>
        <dbReference type="Proteomes" id="UP000002029"/>
    </source>
</evidence>
<keyword evidence="2" id="KW-1185">Reference proteome</keyword>
<organism evidence="1 2">
    <name type="scientific">Streptosporangium roseum (strain ATCC 12428 / DSM 43021 / JCM 3005 / KCTC 9067 / NCIMB 10171 / NRRL 2505 / NI 9100)</name>
    <dbReference type="NCBI Taxonomy" id="479432"/>
    <lineage>
        <taxon>Bacteria</taxon>
        <taxon>Bacillati</taxon>
        <taxon>Actinomycetota</taxon>
        <taxon>Actinomycetes</taxon>
        <taxon>Streptosporangiales</taxon>
        <taxon>Streptosporangiaceae</taxon>
        <taxon>Streptosporangium</taxon>
    </lineage>
</organism>
<dbReference type="HOGENOM" id="CLU_3222788_0_0_11"/>
<dbReference type="AlphaFoldDB" id="D2AQF8"/>
<protein>
    <submittedName>
        <fullName evidence="1">Uncharacterized protein</fullName>
    </submittedName>
</protein>
<dbReference type="Proteomes" id="UP000002029">
    <property type="component" value="Chromosome"/>
</dbReference>
<reference evidence="1 2" key="1">
    <citation type="journal article" date="2010" name="Stand. Genomic Sci.">
        <title>Complete genome sequence of Streptosporangium roseum type strain (NI 9100).</title>
        <authorList>
            <person name="Nolan M."/>
            <person name="Sikorski J."/>
            <person name="Jando M."/>
            <person name="Lucas S."/>
            <person name="Lapidus A."/>
            <person name="Glavina Del Rio T."/>
            <person name="Chen F."/>
            <person name="Tice H."/>
            <person name="Pitluck S."/>
            <person name="Cheng J.F."/>
            <person name="Chertkov O."/>
            <person name="Sims D."/>
            <person name="Meincke L."/>
            <person name="Brettin T."/>
            <person name="Han C."/>
            <person name="Detter J.C."/>
            <person name="Bruce D."/>
            <person name="Goodwin L."/>
            <person name="Land M."/>
            <person name="Hauser L."/>
            <person name="Chang Y.J."/>
            <person name="Jeffries C.D."/>
            <person name="Ivanova N."/>
            <person name="Mavromatis K."/>
            <person name="Mikhailova N."/>
            <person name="Chen A."/>
            <person name="Palaniappan K."/>
            <person name="Chain P."/>
            <person name="Rohde M."/>
            <person name="Goker M."/>
            <person name="Bristow J."/>
            <person name="Eisen J.A."/>
            <person name="Markowitz V."/>
            <person name="Hugenholtz P."/>
            <person name="Kyrpides N.C."/>
            <person name="Klenk H.P."/>
        </authorList>
    </citation>
    <scope>NUCLEOTIDE SEQUENCE [LARGE SCALE GENOMIC DNA]</scope>
    <source>
        <strain evidence="2">ATCC 12428 / DSM 43021 / JCM 3005 / NI 9100</strain>
    </source>
</reference>
<gene>
    <name evidence="1" type="ordered locus">Sros_1509</name>
</gene>
<sequence>MRKITRLYMLVLATAVPVFSVLLSGTAEAIRIANHCEPSSPDGV</sequence>